<name>A0A2A9CNT7_9ACTN</name>
<proteinExistence type="predicted"/>
<dbReference type="EMBL" id="PDJC01000001">
    <property type="protein sequence ID" value="PFG16084.1"/>
    <property type="molecule type" value="Genomic_DNA"/>
</dbReference>
<evidence type="ECO:0000259" key="1">
    <source>
        <dbReference type="Pfam" id="PF10105"/>
    </source>
</evidence>
<evidence type="ECO:0000313" key="3">
    <source>
        <dbReference type="Proteomes" id="UP000226079"/>
    </source>
</evidence>
<dbReference type="RefSeq" id="WP_169923706.1">
    <property type="nucleotide sequence ID" value="NZ_PDJC01000001.1"/>
</dbReference>
<gene>
    <name evidence="2" type="ORF">ATK74_0614</name>
</gene>
<accession>A0A2A9CNT7</accession>
<keyword evidence="3" id="KW-1185">Reference proteome</keyword>
<dbReference type="Proteomes" id="UP000226079">
    <property type="component" value="Unassembled WGS sequence"/>
</dbReference>
<feature type="domain" description="DUF2344" evidence="1">
    <location>
        <begin position="16"/>
        <end position="176"/>
    </location>
</feature>
<dbReference type="AlphaFoldDB" id="A0A2A9CNT7"/>
<organism evidence="2 3">
    <name type="scientific">Propionicimonas paludicola</name>
    <dbReference type="NCBI Taxonomy" id="185243"/>
    <lineage>
        <taxon>Bacteria</taxon>
        <taxon>Bacillati</taxon>
        <taxon>Actinomycetota</taxon>
        <taxon>Actinomycetes</taxon>
        <taxon>Propionibacteriales</taxon>
        <taxon>Nocardioidaceae</taxon>
        <taxon>Propionicimonas</taxon>
    </lineage>
</organism>
<dbReference type="NCBIfam" id="TIGR03936">
    <property type="entry name" value="sam_1_link_chp"/>
    <property type="match status" value="1"/>
</dbReference>
<protein>
    <submittedName>
        <fullName evidence="2">Radical SAM-linked protein</fullName>
    </submittedName>
</protein>
<reference evidence="2 3" key="1">
    <citation type="submission" date="2017-10" db="EMBL/GenBank/DDBJ databases">
        <title>Sequencing the genomes of 1000 actinobacteria strains.</title>
        <authorList>
            <person name="Klenk H.-P."/>
        </authorList>
    </citation>
    <scope>NUCLEOTIDE SEQUENCE [LARGE SCALE GENOMIC DNA]</scope>
    <source>
        <strain evidence="2 3">DSM 15597</strain>
    </source>
</reference>
<dbReference type="Pfam" id="PF10105">
    <property type="entry name" value="DUF2344"/>
    <property type="match status" value="1"/>
</dbReference>
<sequence>MSPRRQPEQQAPPVQKLALRYAKRGRARFASHRDFGRAFERALRRAEVPMAFSSGFHPHPRISYLNASPTGAATEAEYMVVGLAKEVDPGWLRDTLNAALPDGLEILAVVDAPSGLADRLKAAHWQVRLAGADPSEVAAAVRELLAESQHLVTRQTKAGLREFDVRPAIHRLIATEDGFEVISAIGEPLVRPEDVVAALQQLRPRLAEVGPGLAHRLEQGTWDGERVQPPFETIS</sequence>
<dbReference type="InterPro" id="IPR018768">
    <property type="entry name" value="DUF2344"/>
</dbReference>
<comment type="caution">
    <text evidence="2">The sequence shown here is derived from an EMBL/GenBank/DDBJ whole genome shotgun (WGS) entry which is preliminary data.</text>
</comment>
<evidence type="ECO:0000313" key="2">
    <source>
        <dbReference type="EMBL" id="PFG16084.1"/>
    </source>
</evidence>